<protein>
    <submittedName>
        <fullName evidence="4">Uncharacterized protein</fullName>
    </submittedName>
</protein>
<accession>A0A9N9Y492</accession>
<evidence type="ECO:0000313" key="5">
    <source>
        <dbReference type="Proteomes" id="UP000754883"/>
    </source>
</evidence>
<gene>
    <name evidence="4" type="ORF">CBYS24578_00006436</name>
</gene>
<sequence length="550" mass="62442">MPPFAQPEKMQIDGGFDGNTKCHILRLPTELFQRVIDYLSEDGMASTNKTLLSLCRSCKTISPQAKYRLYKCASTGTEPQACLDWALDRGREETVELVMNFTPEVCELGHLSTAIKKKKFNIAWIMLKQKTVHTKLKIMTRDSPIFAAFQIGHTELVNYMSEIQDLDVSMFDRNDKTVLHYACQHGYLNLVERFLSQNANPYVIAESERAITPIMSAITCNIPKARYAILEKILAPRPGFKHECSNEQYGKYMKQIAQKCNSNDLRLFLRVGFFKTFLNDPPSDIQRERWLYWLEQAKRSNNAAIFRKVFKLCPPEHHTDILFAKVFRMVGVIDGIGVEEIMILIDHFNPTAITEFWPETLDSLRMAMSRTIQKDAVDLMECLLRFHDLVVQSQGPEDNLESASKWTVPQTKLRVPTGSGMLKLLICRGFDVNYVGYSPGGQTVLQRAIQQVQIYNTGIDGIKDLIPMVNNINAVDLRGRTALHQCVILCACQRKTSVDKVVEIAKMLINNGADLSALDNDGNTPLHLAASSRFLKPFVKLFLSRAQIYS</sequence>
<dbReference type="AlphaFoldDB" id="A0A9N9Y492"/>
<dbReference type="PROSITE" id="PS50297">
    <property type="entry name" value="ANK_REP_REGION"/>
    <property type="match status" value="2"/>
</dbReference>
<feature type="repeat" description="ANK" evidence="3">
    <location>
        <begin position="521"/>
        <end position="550"/>
    </location>
</feature>
<dbReference type="Proteomes" id="UP000754883">
    <property type="component" value="Unassembled WGS sequence"/>
</dbReference>
<dbReference type="InterPro" id="IPR051637">
    <property type="entry name" value="Ank_repeat_dom-contain_49"/>
</dbReference>
<dbReference type="SMART" id="SM00248">
    <property type="entry name" value="ANK"/>
    <property type="match status" value="5"/>
</dbReference>
<dbReference type="EMBL" id="CABFNO020001479">
    <property type="protein sequence ID" value="CAG9991709.1"/>
    <property type="molecule type" value="Genomic_DNA"/>
</dbReference>
<dbReference type="InterPro" id="IPR036770">
    <property type="entry name" value="Ankyrin_rpt-contain_sf"/>
</dbReference>
<proteinExistence type="predicted"/>
<dbReference type="Gene3D" id="1.25.40.20">
    <property type="entry name" value="Ankyrin repeat-containing domain"/>
    <property type="match status" value="2"/>
</dbReference>
<dbReference type="PANTHER" id="PTHR24180">
    <property type="entry name" value="CYCLIN-DEPENDENT KINASE INHIBITOR 2C-RELATED"/>
    <property type="match status" value="1"/>
</dbReference>
<evidence type="ECO:0000256" key="1">
    <source>
        <dbReference type="ARBA" id="ARBA00022737"/>
    </source>
</evidence>
<reference evidence="4" key="1">
    <citation type="submission" date="2021-10" db="EMBL/GenBank/DDBJ databases">
        <authorList>
            <person name="Piombo E."/>
        </authorList>
    </citation>
    <scope>NUCLEOTIDE SEQUENCE</scope>
</reference>
<evidence type="ECO:0000256" key="2">
    <source>
        <dbReference type="ARBA" id="ARBA00023043"/>
    </source>
</evidence>
<dbReference type="PROSITE" id="PS50088">
    <property type="entry name" value="ANK_REPEAT"/>
    <property type="match status" value="2"/>
</dbReference>
<keyword evidence="1" id="KW-0677">Repeat</keyword>
<name>A0A9N9Y492_9HYPO</name>
<organism evidence="4 5">
    <name type="scientific">Clonostachys byssicola</name>
    <dbReference type="NCBI Taxonomy" id="160290"/>
    <lineage>
        <taxon>Eukaryota</taxon>
        <taxon>Fungi</taxon>
        <taxon>Dikarya</taxon>
        <taxon>Ascomycota</taxon>
        <taxon>Pezizomycotina</taxon>
        <taxon>Sordariomycetes</taxon>
        <taxon>Hypocreomycetidae</taxon>
        <taxon>Hypocreales</taxon>
        <taxon>Bionectriaceae</taxon>
        <taxon>Clonostachys</taxon>
    </lineage>
</organism>
<dbReference type="Pfam" id="PF12796">
    <property type="entry name" value="Ank_2"/>
    <property type="match status" value="2"/>
</dbReference>
<feature type="repeat" description="ANK" evidence="3">
    <location>
        <begin position="174"/>
        <end position="206"/>
    </location>
</feature>
<dbReference type="InterPro" id="IPR002110">
    <property type="entry name" value="Ankyrin_rpt"/>
</dbReference>
<dbReference type="SUPFAM" id="SSF48403">
    <property type="entry name" value="Ankyrin repeat"/>
    <property type="match status" value="1"/>
</dbReference>
<dbReference type="PANTHER" id="PTHR24180:SF45">
    <property type="entry name" value="POLY [ADP-RIBOSE] POLYMERASE TANKYRASE"/>
    <property type="match status" value="1"/>
</dbReference>
<comment type="caution">
    <text evidence="4">The sequence shown here is derived from an EMBL/GenBank/DDBJ whole genome shotgun (WGS) entry which is preliminary data.</text>
</comment>
<keyword evidence="5" id="KW-1185">Reference proteome</keyword>
<dbReference type="OrthoDB" id="823504at2759"/>
<evidence type="ECO:0000256" key="3">
    <source>
        <dbReference type="PROSITE-ProRule" id="PRU00023"/>
    </source>
</evidence>
<keyword evidence="2 3" id="KW-0040">ANK repeat</keyword>
<evidence type="ECO:0000313" key="4">
    <source>
        <dbReference type="EMBL" id="CAG9991709.1"/>
    </source>
</evidence>